<dbReference type="RefSeq" id="WP_035084090.1">
    <property type="nucleotide sequence ID" value="NZ_JQGC01000013.1"/>
</dbReference>
<dbReference type="EMBL" id="JQGC01000013">
    <property type="protein sequence ID" value="KFL30441.1"/>
    <property type="molecule type" value="Genomic_DNA"/>
</dbReference>
<feature type="signal peptide" evidence="1">
    <location>
        <begin position="1"/>
        <end position="18"/>
    </location>
</feature>
<dbReference type="Proteomes" id="UP000028981">
    <property type="component" value="Unassembled WGS sequence"/>
</dbReference>
<dbReference type="OrthoDB" id="7948243at2"/>
<accession>A0A087M0N8</accession>
<evidence type="ECO:0000313" key="2">
    <source>
        <dbReference type="EMBL" id="KFL30441.1"/>
    </source>
</evidence>
<organism evidence="2 3">
    <name type="scientific">Devosia riboflavina</name>
    <dbReference type="NCBI Taxonomy" id="46914"/>
    <lineage>
        <taxon>Bacteria</taxon>
        <taxon>Pseudomonadati</taxon>
        <taxon>Pseudomonadota</taxon>
        <taxon>Alphaproteobacteria</taxon>
        <taxon>Hyphomicrobiales</taxon>
        <taxon>Devosiaceae</taxon>
        <taxon>Devosia</taxon>
    </lineage>
</organism>
<dbReference type="AlphaFoldDB" id="A0A087M0N8"/>
<evidence type="ECO:0000256" key="1">
    <source>
        <dbReference type="SAM" id="SignalP"/>
    </source>
</evidence>
<reference evidence="2 3" key="1">
    <citation type="submission" date="2014-08" db="EMBL/GenBank/DDBJ databases">
        <authorList>
            <person name="Hassan Y.I."/>
            <person name="Lepp D."/>
            <person name="Zhou T."/>
        </authorList>
    </citation>
    <scope>NUCLEOTIDE SEQUENCE [LARGE SCALE GENOMIC DNA]</scope>
    <source>
        <strain evidence="2 3">IFO13584</strain>
    </source>
</reference>
<keyword evidence="3" id="KW-1185">Reference proteome</keyword>
<protein>
    <submittedName>
        <fullName evidence="2">Uncharacterized protein</fullName>
    </submittedName>
</protein>
<comment type="caution">
    <text evidence="2">The sequence shown here is derived from an EMBL/GenBank/DDBJ whole genome shotgun (WGS) entry which is preliminary data.</text>
</comment>
<evidence type="ECO:0000313" key="3">
    <source>
        <dbReference type="Proteomes" id="UP000028981"/>
    </source>
</evidence>
<name>A0A087M0N8_9HYPH</name>
<dbReference type="STRING" id="46914.JP75_14745"/>
<gene>
    <name evidence="2" type="ORF">JP75_14745</name>
</gene>
<sequence>MRWLAVFATLLGSTAAMAAPDCPFERATYAQADGWTLQFQPVPRDAPGNQTASFILGLKSGGTLTGAIMWPNGYSTPLWSVEGPCEPGGSKTCRFAEETNNTAYVLTDSGIEMMPQEMDGAPARQVLLPRLASSLWYSFYRETEFDGDPGDVFSFSGCAS</sequence>
<keyword evidence="1" id="KW-0732">Signal</keyword>
<feature type="chain" id="PRO_5001825770" evidence="1">
    <location>
        <begin position="19"/>
        <end position="160"/>
    </location>
</feature>
<proteinExistence type="predicted"/>